<gene>
    <name evidence="2" type="ORF">XJ44_04385</name>
</gene>
<comment type="caution">
    <text evidence="2">The sequence shown here is derived from an EMBL/GenBank/DDBJ whole genome shotgun (WGS) entry which is preliminary data.</text>
</comment>
<organism evidence="2 3">
    <name type="scientific">Thermosipho affectus</name>
    <dbReference type="NCBI Taxonomy" id="660294"/>
    <lineage>
        <taxon>Bacteria</taxon>
        <taxon>Thermotogati</taxon>
        <taxon>Thermotogota</taxon>
        <taxon>Thermotogae</taxon>
        <taxon>Thermotogales</taxon>
        <taxon>Fervidobacteriaceae</taxon>
        <taxon>Thermosipho</taxon>
    </lineage>
</organism>
<dbReference type="RefSeq" id="WP_077198199.1">
    <property type="nucleotide sequence ID" value="NZ_LBFC01000018.1"/>
</dbReference>
<feature type="domain" description="DUF2344" evidence="1">
    <location>
        <begin position="3"/>
        <end position="116"/>
    </location>
</feature>
<dbReference type="Pfam" id="PF10105">
    <property type="entry name" value="DUF2344"/>
    <property type="match status" value="1"/>
</dbReference>
<sequence>MNKYLIKFKKLGMYRFISGLDTISMIERTFRRTNLKMQFTEGFHPKPKFTYVDPVATGVIDWAFYLTIELLEDYNTSFVKEEIKNVQPPHFVVDKVLKKDVSLSKIRAYEFQIIARKNFNLPEKIVKKTKRGFREIPISSLENLKIIEKKDYIVINYIIEKENTFNPYIISDAVFLAIRKECYPSFLFEGSVLDEKNPRSG</sequence>
<evidence type="ECO:0000259" key="1">
    <source>
        <dbReference type="Pfam" id="PF10105"/>
    </source>
</evidence>
<protein>
    <recommendedName>
        <fullName evidence="1">DUF2344 domain-containing protein</fullName>
    </recommendedName>
</protein>
<dbReference type="EMBL" id="LBFC01000018">
    <property type="protein sequence ID" value="ONN27036.1"/>
    <property type="molecule type" value="Genomic_DNA"/>
</dbReference>
<proteinExistence type="predicted"/>
<name>A0ABX3IGS7_9BACT</name>
<keyword evidence="3" id="KW-1185">Reference proteome</keyword>
<accession>A0ABX3IGS7</accession>
<evidence type="ECO:0000313" key="2">
    <source>
        <dbReference type="EMBL" id="ONN27036.1"/>
    </source>
</evidence>
<reference evidence="2 3" key="1">
    <citation type="submission" date="2015-06" db="EMBL/GenBank/DDBJ databases">
        <title>Genome sequencing of Thermotogales isolates from hydrothermal vents.</title>
        <authorList>
            <person name="Haverkamp T.H."/>
            <person name="Kublanov I.V."/>
            <person name="Nesbo C.L."/>
        </authorList>
    </citation>
    <scope>NUCLEOTIDE SEQUENCE [LARGE SCALE GENOMIC DNA]</scope>
    <source>
        <strain evidence="3">ik275mar</strain>
    </source>
</reference>
<dbReference type="InterPro" id="IPR018768">
    <property type="entry name" value="DUF2344"/>
</dbReference>
<evidence type="ECO:0000313" key="3">
    <source>
        <dbReference type="Proteomes" id="UP000242616"/>
    </source>
</evidence>
<dbReference type="Proteomes" id="UP000242616">
    <property type="component" value="Unassembled WGS sequence"/>
</dbReference>
<dbReference type="NCBIfam" id="TIGR03936">
    <property type="entry name" value="sam_1_link_chp"/>
    <property type="match status" value="1"/>
</dbReference>